<dbReference type="RefSeq" id="WP_185065072.1">
    <property type="nucleotide sequence ID" value="NZ_BAABJP010000051.1"/>
</dbReference>
<dbReference type="Proteomes" id="UP001428817">
    <property type="component" value="Unassembled WGS sequence"/>
</dbReference>
<feature type="chain" id="PRO_5045199257" description="Secreted protein" evidence="1">
    <location>
        <begin position="28"/>
        <end position="149"/>
    </location>
</feature>
<evidence type="ECO:0000313" key="2">
    <source>
        <dbReference type="EMBL" id="GAA5171820.1"/>
    </source>
</evidence>
<comment type="caution">
    <text evidence="2">The sequence shown here is derived from an EMBL/GenBank/DDBJ whole genome shotgun (WGS) entry which is preliminary data.</text>
</comment>
<accession>A0ABP9R5N5</accession>
<organism evidence="2 3">
    <name type="scientific">Pseudonocardia eucalypti</name>
    <dbReference type="NCBI Taxonomy" id="648755"/>
    <lineage>
        <taxon>Bacteria</taxon>
        <taxon>Bacillati</taxon>
        <taxon>Actinomycetota</taxon>
        <taxon>Actinomycetes</taxon>
        <taxon>Pseudonocardiales</taxon>
        <taxon>Pseudonocardiaceae</taxon>
        <taxon>Pseudonocardia</taxon>
    </lineage>
</organism>
<protein>
    <recommendedName>
        <fullName evidence="4">Secreted protein</fullName>
    </recommendedName>
</protein>
<dbReference type="EMBL" id="BAABJP010000051">
    <property type="protein sequence ID" value="GAA5171820.1"/>
    <property type="molecule type" value="Genomic_DNA"/>
</dbReference>
<evidence type="ECO:0008006" key="4">
    <source>
        <dbReference type="Google" id="ProtNLM"/>
    </source>
</evidence>
<keyword evidence="3" id="KW-1185">Reference proteome</keyword>
<feature type="signal peptide" evidence="1">
    <location>
        <begin position="1"/>
        <end position="27"/>
    </location>
</feature>
<sequence>MNPLLRSIESRRLAASVLSVAAPTLLAATPVQPSDDSAGGTPSCSAFKLRMTHQDAGTKIVWVLDTNCHFGADVELRVVTTEDGVERDVYTTHGWAIEGQKTGTVALAKKPLCARSTVRVVASYKYMSIGDRQSTERVVYYDPNDNCGA</sequence>
<evidence type="ECO:0000256" key="1">
    <source>
        <dbReference type="SAM" id="SignalP"/>
    </source>
</evidence>
<proteinExistence type="predicted"/>
<gene>
    <name evidence="2" type="ORF">GCM10023321_70850</name>
</gene>
<evidence type="ECO:0000313" key="3">
    <source>
        <dbReference type="Proteomes" id="UP001428817"/>
    </source>
</evidence>
<reference evidence="3" key="1">
    <citation type="journal article" date="2019" name="Int. J. Syst. Evol. Microbiol.">
        <title>The Global Catalogue of Microorganisms (GCM) 10K type strain sequencing project: providing services to taxonomists for standard genome sequencing and annotation.</title>
        <authorList>
            <consortium name="The Broad Institute Genomics Platform"/>
            <consortium name="The Broad Institute Genome Sequencing Center for Infectious Disease"/>
            <person name="Wu L."/>
            <person name="Ma J."/>
        </authorList>
    </citation>
    <scope>NUCLEOTIDE SEQUENCE [LARGE SCALE GENOMIC DNA]</scope>
    <source>
        <strain evidence="3">JCM 18303</strain>
    </source>
</reference>
<keyword evidence="1" id="KW-0732">Signal</keyword>
<name>A0ABP9R5N5_9PSEU</name>